<dbReference type="EMBL" id="CP017814">
    <property type="protein sequence ID" value="APA05438.1"/>
    <property type="molecule type" value="Genomic_DNA"/>
</dbReference>
<keyword evidence="2" id="KW-0539">Nucleus</keyword>
<dbReference type="OMA" id="QFLHNAN"/>
<dbReference type="GO" id="GO:0006397">
    <property type="term" value="P:mRNA processing"/>
    <property type="evidence" value="ECO:0007669"/>
    <property type="project" value="InterPro"/>
</dbReference>
<comment type="subcellular location">
    <subcellularLocation>
        <location evidence="1">Nucleus</location>
    </subcellularLocation>
</comment>
<feature type="region of interest" description="Disordered" evidence="4">
    <location>
        <begin position="42"/>
        <end position="64"/>
    </location>
</feature>
<dbReference type="OrthoDB" id="205166at2759"/>
<dbReference type="RefSeq" id="XP_001589230.1">
    <property type="nucleotide sequence ID" value="XM_001589180.1"/>
</dbReference>
<evidence type="ECO:0000313" key="5">
    <source>
        <dbReference type="EMBL" id="APA05438.1"/>
    </source>
</evidence>
<dbReference type="AlphaFoldDB" id="A0A1D9PRT4"/>
<evidence type="ECO:0000256" key="2">
    <source>
        <dbReference type="ARBA" id="ARBA00023242"/>
    </source>
</evidence>
<sequence>MTSYQLLDQREEDELHKSRLLNVEEKPFKRITKRLLSPGSLVITPSKLPTPPLDTTEETGESDRQKFLDERRQLREDVLLDFGAFNSSLARIQFLRNSNERERERYKADKEHILETAQAVRDSTAQLRIQLEEARKTLEQRKKFDELAEKITNNMLLRPRKDQEINLRKLEEECKELERESRTYGETWKERREQFGRIVEEGMQLRRLIRDEKEEVERREGMDGGEEDGEVGDGQTPRRNSTSGDATPRQGSPERGTLKPRPMPSGSMSRPDSRSGSRPGSRSGSRGRSKSRIASPTRSERARSRRRREEDGDDSAMEDTNSRQLDMDPTVDTPMVDGMNSTQDEAQEGTPQVTINEPEEGAVGEGEIGDKMDTT</sequence>
<accession>A0A1D9PRT4</accession>
<dbReference type="KEGG" id="ssl:SS1G_09863"/>
<dbReference type="Proteomes" id="UP000177798">
    <property type="component" value="Chromosome 1"/>
</dbReference>
<evidence type="ECO:0000256" key="4">
    <source>
        <dbReference type="SAM" id="MobiDB-lite"/>
    </source>
</evidence>
<feature type="region of interest" description="Disordered" evidence="4">
    <location>
        <begin position="214"/>
        <end position="375"/>
    </location>
</feature>
<dbReference type="Pfam" id="PF05615">
    <property type="entry name" value="THOC7"/>
    <property type="match status" value="1"/>
</dbReference>
<evidence type="ECO:0000313" key="6">
    <source>
        <dbReference type="Proteomes" id="UP000177798"/>
    </source>
</evidence>
<dbReference type="GO" id="GO:0000445">
    <property type="term" value="C:THO complex part of transcription export complex"/>
    <property type="evidence" value="ECO:0007669"/>
    <property type="project" value="InterPro"/>
</dbReference>
<proteinExistence type="predicted"/>
<gene>
    <name evidence="5" type="ORF">sscle_01g002080</name>
</gene>
<protein>
    <recommendedName>
        <fullName evidence="7">Tho complex subunit 7</fullName>
    </recommendedName>
</protein>
<reference evidence="6" key="1">
    <citation type="journal article" date="2017" name="Genome Biol. Evol.">
        <title>The complete genome sequence of the phytopathogenic fungus Sclerotinia sclerotiorum reveals insights into the genome architecture of broad host range pathogens.</title>
        <authorList>
            <person name="Derbyshire M."/>
            <person name="Denton-Giles M."/>
            <person name="Hegedus D."/>
            <person name="Seifbarghy S."/>
            <person name="Rollins J."/>
            <person name="van Kan J."/>
            <person name="Seidl M.F."/>
            <person name="Faino L."/>
            <person name="Mbengue M."/>
            <person name="Navaud O."/>
            <person name="Raffaele S."/>
            <person name="Hammond-Kosack K."/>
            <person name="Heard S."/>
            <person name="Oliver R."/>
        </authorList>
    </citation>
    <scope>NUCLEOTIDE SEQUENCE [LARGE SCALE GENOMIC DNA]</scope>
    <source>
        <strain evidence="6">ATCC 18683 / 1980 / Ss-1</strain>
    </source>
</reference>
<organism evidence="5 6">
    <name type="scientific">Sclerotinia sclerotiorum (strain ATCC 18683 / 1980 / Ss-1)</name>
    <name type="common">White mold</name>
    <name type="synonym">Whetzelinia sclerotiorum</name>
    <dbReference type="NCBI Taxonomy" id="665079"/>
    <lineage>
        <taxon>Eukaryota</taxon>
        <taxon>Fungi</taxon>
        <taxon>Dikarya</taxon>
        <taxon>Ascomycota</taxon>
        <taxon>Pezizomycotina</taxon>
        <taxon>Leotiomycetes</taxon>
        <taxon>Helotiales</taxon>
        <taxon>Sclerotiniaceae</taxon>
        <taxon>Sclerotinia</taxon>
    </lineage>
</organism>
<feature type="coiled-coil region" evidence="3">
    <location>
        <begin position="160"/>
        <end position="187"/>
    </location>
</feature>
<feature type="compositionally biased region" description="Polar residues" evidence="4">
    <location>
        <begin position="339"/>
        <end position="355"/>
    </location>
</feature>
<evidence type="ECO:0000256" key="3">
    <source>
        <dbReference type="SAM" id="Coils"/>
    </source>
</evidence>
<evidence type="ECO:0000256" key="1">
    <source>
        <dbReference type="ARBA" id="ARBA00004123"/>
    </source>
</evidence>
<feature type="compositionally biased region" description="Low complexity" evidence="4">
    <location>
        <begin position="264"/>
        <end position="284"/>
    </location>
</feature>
<dbReference type="InterPro" id="IPR008501">
    <property type="entry name" value="THOC7/Mft1"/>
</dbReference>
<feature type="compositionally biased region" description="Basic and acidic residues" evidence="4">
    <location>
        <begin position="298"/>
        <end position="310"/>
    </location>
</feature>
<dbReference type="VEuPathDB" id="FungiDB:sscle_01g002080"/>
<name>A0A1D9PRT4_SCLS1</name>
<evidence type="ECO:0008006" key="7">
    <source>
        <dbReference type="Google" id="ProtNLM"/>
    </source>
</evidence>
<keyword evidence="3" id="KW-0175">Coiled coil</keyword>